<dbReference type="InterPro" id="IPR029787">
    <property type="entry name" value="Nucleotide_cyclase"/>
</dbReference>
<dbReference type="InterPro" id="IPR013655">
    <property type="entry name" value="PAS_fold_3"/>
</dbReference>
<feature type="domain" description="GGDEF" evidence="3">
    <location>
        <begin position="545"/>
        <end position="674"/>
    </location>
</feature>
<dbReference type="InterPro" id="IPR000160">
    <property type="entry name" value="GGDEF_dom"/>
</dbReference>
<organism evidence="5 6">
    <name type="scientific">Lacrimispora xylanolytica</name>
    <dbReference type="NCBI Taxonomy" id="29375"/>
    <lineage>
        <taxon>Bacteria</taxon>
        <taxon>Bacillati</taxon>
        <taxon>Bacillota</taxon>
        <taxon>Clostridia</taxon>
        <taxon>Lachnospirales</taxon>
        <taxon>Lachnospiraceae</taxon>
        <taxon>Lacrimispora</taxon>
    </lineage>
</organism>
<dbReference type="Gene3D" id="3.30.450.20">
    <property type="entry name" value="PAS domain"/>
    <property type="match status" value="4"/>
</dbReference>
<dbReference type="InterPro" id="IPR000014">
    <property type="entry name" value="PAS"/>
</dbReference>
<dbReference type="Pfam" id="PF08447">
    <property type="entry name" value="PAS_3"/>
    <property type="match status" value="1"/>
</dbReference>
<dbReference type="Proteomes" id="UP001163115">
    <property type="component" value="Chromosome"/>
</dbReference>
<dbReference type="InterPro" id="IPR043128">
    <property type="entry name" value="Rev_trsase/Diguanyl_cyclase"/>
</dbReference>
<dbReference type="EMBL" id="CP113524">
    <property type="protein sequence ID" value="WAJ22951.1"/>
    <property type="molecule type" value="Genomic_DNA"/>
</dbReference>
<dbReference type="SMART" id="SM00267">
    <property type="entry name" value="GGDEF"/>
    <property type="match status" value="1"/>
</dbReference>
<evidence type="ECO:0000259" key="4">
    <source>
        <dbReference type="PROSITE" id="PS51832"/>
    </source>
</evidence>
<feature type="domain" description="HD-GYP" evidence="4">
    <location>
        <begin position="666"/>
        <end position="856"/>
    </location>
</feature>
<dbReference type="InterPro" id="IPR001610">
    <property type="entry name" value="PAC"/>
</dbReference>
<dbReference type="PROSITE" id="PS50887">
    <property type="entry name" value="GGDEF"/>
    <property type="match status" value="1"/>
</dbReference>
<dbReference type="NCBIfam" id="TIGR00254">
    <property type="entry name" value="GGDEF"/>
    <property type="match status" value="1"/>
</dbReference>
<dbReference type="SUPFAM" id="SSF55073">
    <property type="entry name" value="Nucleotide cyclase"/>
    <property type="match status" value="1"/>
</dbReference>
<dbReference type="PROSITE" id="PS51832">
    <property type="entry name" value="HD_GYP"/>
    <property type="match status" value="1"/>
</dbReference>
<dbReference type="RefSeq" id="WP_268114579.1">
    <property type="nucleotide sequence ID" value="NZ_CP113524.1"/>
</dbReference>
<dbReference type="PROSITE" id="PS50113">
    <property type="entry name" value="PAC"/>
    <property type="match status" value="2"/>
</dbReference>
<dbReference type="PANTHER" id="PTHR43155">
    <property type="entry name" value="CYCLIC DI-GMP PHOSPHODIESTERASE PA4108-RELATED"/>
    <property type="match status" value="1"/>
</dbReference>
<dbReference type="SUPFAM" id="SSF109604">
    <property type="entry name" value="HD-domain/PDEase-like"/>
    <property type="match status" value="1"/>
</dbReference>
<dbReference type="SMART" id="SM00086">
    <property type="entry name" value="PAC"/>
    <property type="match status" value="3"/>
</dbReference>
<feature type="domain" description="PAC" evidence="2">
    <location>
        <begin position="333"/>
        <end position="383"/>
    </location>
</feature>
<dbReference type="NCBIfam" id="TIGR00229">
    <property type="entry name" value="sensory_box"/>
    <property type="match status" value="2"/>
</dbReference>
<keyword evidence="6" id="KW-1185">Reference proteome</keyword>
<feature type="domain" description="PAS" evidence="1">
    <location>
        <begin position="22"/>
        <end position="84"/>
    </location>
</feature>
<dbReference type="Pfam" id="PF13426">
    <property type="entry name" value="PAS_9"/>
    <property type="match status" value="2"/>
</dbReference>
<feature type="domain" description="PAS" evidence="1">
    <location>
        <begin position="384"/>
        <end position="455"/>
    </location>
</feature>
<dbReference type="PANTHER" id="PTHR43155:SF2">
    <property type="entry name" value="CYCLIC DI-GMP PHOSPHODIESTERASE PA4108"/>
    <property type="match status" value="1"/>
</dbReference>
<dbReference type="CDD" id="cd00130">
    <property type="entry name" value="PAS"/>
    <property type="match status" value="2"/>
</dbReference>
<dbReference type="Pfam" id="PF13487">
    <property type="entry name" value="HD_5"/>
    <property type="match status" value="1"/>
</dbReference>
<name>A0ABY7A8S8_9FIRM</name>
<sequence length="856" mass="100066">MNDHFFESIVRNAPMAYAYHKIVLDEAGVPCDYYFLDVNTAYETMSGLKREEIIGKRVTEVMPAIGEESLDWIRVFGTAALQGRSKEFESFSVTFGRWLRVYVYSPEKYYLITNITDISIKRSQVEEGGQLRKLLKEKDSEFHFIIENLPFSLGVLRLDGTFLYMNQAGRSLYEFGEAAYSRKSIIKSFVDPEDWHRFVDKVHTSGVTSEFYMNLRMESGRVFWAITIGMIIKYHGKKSILLSQYDFTQRMHIEKALKESEEKFRMIFQNASESIMIVQNKRIQIYNPMLSQILGYSMEELMNKPFLEIIHEDDRARANLANDRRLSGEVLEKRIQYRVMHKDGTTAWVEANGVLIQWMDKPAIEYFLTNITEQKKAEDALRNSEKNLQMIMEFSSDVTWVFNFNQLKLKYVSPSVYHFLGFYPDELMKMDPALLIPNEFREKTKEMLIRSIKEFKEHSEVSKTYTIELQNIHKNGKRIWTEMSCKYRYNDNMEIEIVSSSRNIEERKHAQQEVLYLSYHDQLTGLYNRRFYEEELRRLDTKSNLPVTLILADVNGLKLTNDAFGHLTGDKLLKRAVEIFHQYSRCDDIIARIGGDEFVFLLPRTEQDEAQEMISRMKTAMAMENVDHGILSVSFGASTKTMEDQDIFYIFSEAENVMYQQKLKESNSMRNQTIHVIIEQLYRDNEEEEAHNRRVSEICKELATAMDLGDEIIHDITIAGLLHDIGKIGLDKEIISKIEPMTEEEWTQFKRHPEKGYQILKSSVKYAQAAQYVLSHHERMDGNGYPQGIRGNEIPFPARILSVADAYDTMIAPRGYHRKWNQEEAVEELINNAGTQFDESVVRAFVEKVLRKSFDR</sequence>
<protein>
    <submittedName>
        <fullName evidence="5">PAS domain S-box protein</fullName>
    </submittedName>
</protein>
<accession>A0ABY7A8S8</accession>
<dbReference type="SUPFAM" id="SSF55785">
    <property type="entry name" value="PYP-like sensor domain (PAS domain)"/>
    <property type="match status" value="4"/>
</dbReference>
<proteinExistence type="predicted"/>
<dbReference type="CDD" id="cd01949">
    <property type="entry name" value="GGDEF"/>
    <property type="match status" value="1"/>
</dbReference>
<dbReference type="SMART" id="SM00471">
    <property type="entry name" value="HDc"/>
    <property type="match status" value="1"/>
</dbReference>
<dbReference type="InterPro" id="IPR037522">
    <property type="entry name" value="HD_GYP_dom"/>
</dbReference>
<gene>
    <name evidence="5" type="ORF">OW255_15455</name>
</gene>
<dbReference type="Pfam" id="PF00990">
    <property type="entry name" value="GGDEF"/>
    <property type="match status" value="1"/>
</dbReference>
<dbReference type="InterPro" id="IPR003607">
    <property type="entry name" value="HD/PDEase_dom"/>
</dbReference>
<feature type="domain" description="PAS" evidence="1">
    <location>
        <begin position="260"/>
        <end position="329"/>
    </location>
</feature>
<dbReference type="CDD" id="cd00077">
    <property type="entry name" value="HDc"/>
    <property type="match status" value="1"/>
</dbReference>
<evidence type="ECO:0000259" key="3">
    <source>
        <dbReference type="PROSITE" id="PS50887"/>
    </source>
</evidence>
<evidence type="ECO:0000313" key="6">
    <source>
        <dbReference type="Proteomes" id="UP001163115"/>
    </source>
</evidence>
<evidence type="ECO:0000259" key="2">
    <source>
        <dbReference type="PROSITE" id="PS50113"/>
    </source>
</evidence>
<evidence type="ECO:0000313" key="5">
    <source>
        <dbReference type="EMBL" id="WAJ22951.1"/>
    </source>
</evidence>
<dbReference type="PROSITE" id="PS50112">
    <property type="entry name" value="PAS"/>
    <property type="match status" value="3"/>
</dbReference>
<dbReference type="InterPro" id="IPR000700">
    <property type="entry name" value="PAS-assoc_C"/>
</dbReference>
<feature type="domain" description="PAC" evidence="2">
    <location>
        <begin position="465"/>
        <end position="516"/>
    </location>
</feature>
<dbReference type="InterPro" id="IPR035965">
    <property type="entry name" value="PAS-like_dom_sf"/>
</dbReference>
<reference evidence="5" key="1">
    <citation type="submission" date="2022-11" db="EMBL/GenBank/DDBJ databases">
        <title>Lacrimispora xylanolytica sy1, complete genome.</title>
        <authorList>
            <person name="Choi S."/>
        </authorList>
    </citation>
    <scope>NUCLEOTIDE SEQUENCE</scope>
    <source>
        <strain evidence="5">Sy1</strain>
    </source>
</reference>
<dbReference type="Gene3D" id="1.10.3210.10">
    <property type="entry name" value="Hypothetical protein af1432"/>
    <property type="match status" value="1"/>
</dbReference>
<dbReference type="Gene3D" id="3.30.70.270">
    <property type="match status" value="1"/>
</dbReference>
<evidence type="ECO:0000259" key="1">
    <source>
        <dbReference type="PROSITE" id="PS50112"/>
    </source>
</evidence>
<dbReference type="SMART" id="SM00091">
    <property type="entry name" value="PAS"/>
    <property type="match status" value="4"/>
</dbReference>